<feature type="domain" description="N-acetyltransferase" evidence="1">
    <location>
        <begin position="19"/>
        <end position="158"/>
    </location>
</feature>
<accession>A0A371XAC1</accession>
<dbReference type="EMBL" id="QURL01000001">
    <property type="protein sequence ID" value="RFC66151.1"/>
    <property type="molecule type" value="Genomic_DNA"/>
</dbReference>
<dbReference type="InterPro" id="IPR016181">
    <property type="entry name" value="Acyl_CoA_acyltransferase"/>
</dbReference>
<evidence type="ECO:0000313" key="2">
    <source>
        <dbReference type="EMBL" id="RFC66151.1"/>
    </source>
</evidence>
<dbReference type="Proteomes" id="UP000264310">
    <property type="component" value="Unassembled WGS sequence"/>
</dbReference>
<dbReference type="PROSITE" id="PS51186">
    <property type="entry name" value="GNAT"/>
    <property type="match status" value="1"/>
</dbReference>
<evidence type="ECO:0000313" key="3">
    <source>
        <dbReference type="Proteomes" id="UP000264310"/>
    </source>
</evidence>
<dbReference type="CDD" id="cd04301">
    <property type="entry name" value="NAT_SF"/>
    <property type="match status" value="1"/>
</dbReference>
<sequence>MSEDFDAPHEEPEAEFRWSTFEELSAREIHDLLRLRSLVFVVEQTCAFAEIDGMDPQAIHLRLMIGDELAGCLRVVETHEAIRIGRIVTAKAHRGRGLGHEMMAEALRYAARRFTRRDLIVSAQSHLRSFYAAHGFEAASAPYDEDGIAHIDMTRTASREH</sequence>
<dbReference type="Pfam" id="PF13673">
    <property type="entry name" value="Acetyltransf_10"/>
    <property type="match status" value="1"/>
</dbReference>
<dbReference type="InterPro" id="IPR000182">
    <property type="entry name" value="GNAT_dom"/>
</dbReference>
<dbReference type="OrthoDB" id="9796171at2"/>
<evidence type="ECO:0000259" key="1">
    <source>
        <dbReference type="PROSITE" id="PS51186"/>
    </source>
</evidence>
<keyword evidence="2" id="KW-0808">Transferase</keyword>
<reference evidence="2 3" key="1">
    <citation type="submission" date="2018-08" db="EMBL/GenBank/DDBJ databases">
        <title>Fulvimarina sp. 85, whole genome shotgun sequence.</title>
        <authorList>
            <person name="Tuo L."/>
        </authorList>
    </citation>
    <scope>NUCLEOTIDE SEQUENCE [LARGE SCALE GENOMIC DNA]</scope>
    <source>
        <strain evidence="2 3">85</strain>
    </source>
</reference>
<keyword evidence="3" id="KW-1185">Reference proteome</keyword>
<organism evidence="2 3">
    <name type="scientific">Fulvimarina endophytica</name>
    <dbReference type="NCBI Taxonomy" id="2293836"/>
    <lineage>
        <taxon>Bacteria</taxon>
        <taxon>Pseudomonadati</taxon>
        <taxon>Pseudomonadota</taxon>
        <taxon>Alphaproteobacteria</taxon>
        <taxon>Hyphomicrobiales</taxon>
        <taxon>Aurantimonadaceae</taxon>
        <taxon>Fulvimarina</taxon>
    </lineage>
</organism>
<proteinExistence type="predicted"/>
<protein>
    <submittedName>
        <fullName evidence="2">GNAT family N-acetyltransferase</fullName>
    </submittedName>
</protein>
<dbReference type="SUPFAM" id="SSF55729">
    <property type="entry name" value="Acyl-CoA N-acyltransferases (Nat)"/>
    <property type="match status" value="1"/>
</dbReference>
<comment type="caution">
    <text evidence="2">The sequence shown here is derived from an EMBL/GenBank/DDBJ whole genome shotgun (WGS) entry which is preliminary data.</text>
</comment>
<dbReference type="AlphaFoldDB" id="A0A371XAC1"/>
<dbReference type="Gene3D" id="3.40.630.30">
    <property type="match status" value="1"/>
</dbReference>
<name>A0A371XAC1_9HYPH</name>
<dbReference type="RefSeq" id="WP_116681400.1">
    <property type="nucleotide sequence ID" value="NZ_QURL01000001.1"/>
</dbReference>
<gene>
    <name evidence="2" type="ORF">DYI37_01380</name>
</gene>
<dbReference type="GO" id="GO:0016747">
    <property type="term" value="F:acyltransferase activity, transferring groups other than amino-acyl groups"/>
    <property type="evidence" value="ECO:0007669"/>
    <property type="project" value="InterPro"/>
</dbReference>